<dbReference type="PANTHER" id="PTHR34975:SF2">
    <property type="entry name" value="SPORE GERMINATION PROTEIN A2"/>
    <property type="match status" value="1"/>
</dbReference>
<dbReference type="EMBL" id="BCNV01000008">
    <property type="protein sequence ID" value="GAS85218.1"/>
    <property type="molecule type" value="Genomic_DNA"/>
</dbReference>
<comment type="subcellular location">
    <subcellularLocation>
        <location evidence="1">Membrane</location>
        <topology evidence="1">Multi-pass membrane protein</topology>
    </subcellularLocation>
</comment>
<comment type="caution">
    <text evidence="9">The sequence shown here is derived from an EMBL/GenBank/DDBJ whole genome shotgun (WGS) entry which is preliminary data.</text>
</comment>
<name>A0A124DYT5_PAEAM</name>
<evidence type="ECO:0000256" key="5">
    <source>
        <dbReference type="ARBA" id="ARBA00022692"/>
    </source>
</evidence>
<feature type="transmembrane region" description="Helical" evidence="8">
    <location>
        <begin position="218"/>
        <end position="240"/>
    </location>
</feature>
<dbReference type="GO" id="GO:0016020">
    <property type="term" value="C:membrane"/>
    <property type="evidence" value="ECO:0007669"/>
    <property type="project" value="UniProtKB-SubCell"/>
</dbReference>
<keyword evidence="5 8" id="KW-0812">Transmembrane</keyword>
<evidence type="ECO:0000256" key="3">
    <source>
        <dbReference type="ARBA" id="ARBA00022448"/>
    </source>
</evidence>
<feature type="transmembrane region" description="Helical" evidence="8">
    <location>
        <begin position="117"/>
        <end position="135"/>
    </location>
</feature>
<evidence type="ECO:0000313" key="10">
    <source>
        <dbReference type="Proteomes" id="UP000069697"/>
    </source>
</evidence>
<dbReference type="AlphaFoldDB" id="A0A124DYT5"/>
<feature type="transmembrane region" description="Helical" evidence="8">
    <location>
        <begin position="78"/>
        <end position="97"/>
    </location>
</feature>
<dbReference type="Gene3D" id="1.20.1740.10">
    <property type="entry name" value="Amino acid/polyamine transporter I"/>
    <property type="match status" value="1"/>
</dbReference>
<dbReference type="NCBIfam" id="TIGR00912">
    <property type="entry name" value="2A0309"/>
    <property type="match status" value="1"/>
</dbReference>
<proteinExistence type="inferred from homology"/>
<keyword evidence="7 8" id="KW-0472">Membrane</keyword>
<evidence type="ECO:0000256" key="4">
    <source>
        <dbReference type="ARBA" id="ARBA00022544"/>
    </source>
</evidence>
<dbReference type="GO" id="GO:0009847">
    <property type="term" value="P:spore germination"/>
    <property type="evidence" value="ECO:0007669"/>
    <property type="project" value="InterPro"/>
</dbReference>
<organism evidence="9 10">
    <name type="scientific">Paenibacillus amylolyticus</name>
    <dbReference type="NCBI Taxonomy" id="1451"/>
    <lineage>
        <taxon>Bacteria</taxon>
        <taxon>Bacillati</taxon>
        <taxon>Bacillota</taxon>
        <taxon>Bacilli</taxon>
        <taxon>Bacillales</taxon>
        <taxon>Paenibacillaceae</taxon>
        <taxon>Paenibacillus</taxon>
    </lineage>
</organism>
<feature type="transmembrane region" description="Helical" evidence="8">
    <location>
        <begin position="313"/>
        <end position="334"/>
    </location>
</feature>
<feature type="transmembrane region" description="Helical" evidence="8">
    <location>
        <begin position="147"/>
        <end position="167"/>
    </location>
</feature>
<evidence type="ECO:0000256" key="8">
    <source>
        <dbReference type="SAM" id="Phobius"/>
    </source>
</evidence>
<evidence type="ECO:0000256" key="1">
    <source>
        <dbReference type="ARBA" id="ARBA00004141"/>
    </source>
</evidence>
<dbReference type="PANTHER" id="PTHR34975">
    <property type="entry name" value="SPORE GERMINATION PROTEIN A2"/>
    <property type="match status" value="1"/>
</dbReference>
<feature type="transmembrane region" description="Helical" evidence="8">
    <location>
        <begin position="38"/>
        <end position="58"/>
    </location>
</feature>
<evidence type="ECO:0000256" key="2">
    <source>
        <dbReference type="ARBA" id="ARBA00007998"/>
    </source>
</evidence>
<keyword evidence="4" id="KW-0309">Germination</keyword>
<accession>A0A124DYT5</accession>
<dbReference type="Pfam" id="PF03845">
    <property type="entry name" value="Spore_permease"/>
    <property type="match status" value="1"/>
</dbReference>
<reference evidence="9 10" key="1">
    <citation type="journal article" date="2016" name="Genome Announc.">
        <title>Draft Genome Sequence of Paenibacillus amylolyticus Heshi-A3, Isolated from Fermented Rice Bran in a Japanese Fermented Seafood Dish.</title>
        <authorList>
            <person name="Akuzawa S."/>
            <person name="Nagaoka J."/>
            <person name="Kanekatsu M."/>
            <person name="Kubota E."/>
            <person name="Ohtake R."/>
            <person name="Suzuki T."/>
            <person name="Kanesaki Y."/>
        </authorList>
    </citation>
    <scope>NUCLEOTIDE SEQUENCE [LARGE SCALE GENOMIC DNA]</scope>
    <source>
        <strain evidence="9 10">Heshi-A3</strain>
    </source>
</reference>
<feature type="transmembrane region" description="Helical" evidence="8">
    <location>
        <begin position="12"/>
        <end position="32"/>
    </location>
</feature>
<protein>
    <submittedName>
        <fullName evidence="9">Spore germination protein</fullName>
    </submittedName>
</protein>
<gene>
    <name evidence="9" type="ORF">PAHA3_5340</name>
</gene>
<reference evidence="10" key="2">
    <citation type="submission" date="2016-01" db="EMBL/GenBank/DDBJ databases">
        <title>Draft Genome Sequence of Paenibacillus amylolyticus Heshi-A3 that Was Isolated from Fermented Rice Bran with Aging Salted Mackerel, Which Was Named Heshiko as Traditional Fermented Seafood in Japan.</title>
        <authorList>
            <person name="Akuzawa S."/>
            <person name="Nakagawa J."/>
            <person name="Kanekatsu T."/>
            <person name="Kubota E."/>
            <person name="Ohtake R."/>
            <person name="Suzuki T."/>
            <person name="Kanesaki Y."/>
        </authorList>
    </citation>
    <scope>NUCLEOTIDE SEQUENCE [LARGE SCALE GENOMIC DNA]</scope>
    <source>
        <strain evidence="10">Heshi-A3</strain>
    </source>
</reference>
<comment type="similarity">
    <text evidence="2">Belongs to the amino acid-polyamine-organocation (APC) superfamily. Spore germination protein (SGP) (TC 2.A.3.9) family.</text>
</comment>
<evidence type="ECO:0000256" key="6">
    <source>
        <dbReference type="ARBA" id="ARBA00022989"/>
    </source>
</evidence>
<dbReference type="InterPro" id="IPR004761">
    <property type="entry name" value="Spore_GerAB"/>
</dbReference>
<sequence>MLEKGRIGTRQLSTLTFMLVIGDMMLIYPSVITSYAKQDAWICALIGVPLGMALMALIMKLANMHPGKNLVQIARSTLGFWPGTLFSCFYLFFFLIGTSTHTREVGDFMTSQIFQYTPIRVIILMFVIAIGWGVYHGLETIARTSELLMPIAILFIVVLAFCLLPQVDTSNLKPVTDTGVVSIAQGILVSIIYPVGETVPILMILPYVARSRHRMRDIIISAGLGNLILAVLVTISMLVLGPFLTQHNIYASFILSQKISIGGFFERIEVIMACSWLISTYFKAMIYLYAFIVGCAELFKLKQFKMLILPSSMLVYGMANLVAPSLTFIIITIVPYWVDWDTTLGIILPGMLVLIQLVKSRRKSNPQPQPTTEG</sequence>
<feature type="transmembrane region" description="Helical" evidence="8">
    <location>
        <begin position="187"/>
        <end position="209"/>
    </location>
</feature>
<dbReference type="RefSeq" id="WP_062837588.1">
    <property type="nucleotide sequence ID" value="NZ_BCNV01000008.1"/>
</dbReference>
<evidence type="ECO:0000256" key="7">
    <source>
        <dbReference type="ARBA" id="ARBA00023136"/>
    </source>
</evidence>
<feature type="transmembrane region" description="Helical" evidence="8">
    <location>
        <begin position="340"/>
        <end position="358"/>
    </location>
</feature>
<keyword evidence="6 8" id="KW-1133">Transmembrane helix</keyword>
<keyword evidence="3" id="KW-0813">Transport</keyword>
<dbReference type="Proteomes" id="UP000069697">
    <property type="component" value="Unassembled WGS sequence"/>
</dbReference>
<evidence type="ECO:0000313" key="9">
    <source>
        <dbReference type="EMBL" id="GAS85218.1"/>
    </source>
</evidence>